<gene>
    <name evidence="4" type="ORF">NDEV_1545</name>
</gene>
<feature type="compositionally biased region" description="Low complexity" evidence="1">
    <location>
        <begin position="74"/>
        <end position="95"/>
    </location>
</feature>
<organism evidence="4 5">
    <name type="scientific">Nitrosotalea devaniterrae</name>
    <dbReference type="NCBI Taxonomy" id="1078905"/>
    <lineage>
        <taxon>Archaea</taxon>
        <taxon>Nitrososphaerota</taxon>
        <taxon>Nitrososphaeria</taxon>
        <taxon>Nitrosotaleales</taxon>
        <taxon>Nitrosotaleaceae</taxon>
        <taxon>Nitrosotalea</taxon>
    </lineage>
</organism>
<dbReference type="Gene3D" id="2.60.40.1930">
    <property type="match status" value="1"/>
</dbReference>
<feature type="domain" description="Macroglobulin" evidence="3">
    <location>
        <begin position="138"/>
        <end position="218"/>
    </location>
</feature>
<keyword evidence="2" id="KW-0812">Transmembrane</keyword>
<dbReference type="Pfam" id="PF01835">
    <property type="entry name" value="MG2"/>
    <property type="match status" value="1"/>
</dbReference>
<evidence type="ECO:0000256" key="2">
    <source>
        <dbReference type="SAM" id="Phobius"/>
    </source>
</evidence>
<evidence type="ECO:0000313" key="4">
    <source>
        <dbReference type="EMBL" id="CUR52310.1"/>
    </source>
</evidence>
<reference evidence="5" key="1">
    <citation type="submission" date="2015-10" db="EMBL/GenBank/DDBJ databases">
        <authorList>
            <person name="Lehtovirta-Morley L.E."/>
            <person name="Vieille C."/>
        </authorList>
    </citation>
    <scope>NUCLEOTIDE SEQUENCE [LARGE SCALE GENOMIC DNA]</scope>
</reference>
<accession>A0A128A4P8</accession>
<name>A0A128A4P8_9ARCH</name>
<sequence>MKCLDSKNAINILQNKSGKIILILGLFAVLVGTTHLVSLASADYGGLDSSSDLSTKIHVEKSGIGENASSDAHMSGQMSSNMSMSGQSDSSANASVTTKSQDESHENSHASSNESESHGHYKNTYEKISANSDDEFTVQAQKHLYKPGDNVTIQGSIWSDLMTSLGNVNTVSIQVKDNDGNVVYDGKGQVDANGDYTTQFQLSSDAKKGAYTVDVNADVGADVLGNLALKTKAALDSSTKFVVVSPNSLSVKAEGHDFDVQVASNSTSVSDLNFDEQNKKLSFTVQGDAGTKGVTEITIPKSLLSGDLTVMIDGQAMAQSDVVETASTDTATTLELNYHHSTHQIDIVGTNTVPEFSSVVSLVLVASVLTMIVISSQVRRIRG</sequence>
<dbReference type="AlphaFoldDB" id="A0A128A4P8"/>
<evidence type="ECO:0000259" key="3">
    <source>
        <dbReference type="Pfam" id="PF01835"/>
    </source>
</evidence>
<evidence type="ECO:0000256" key="1">
    <source>
        <dbReference type="SAM" id="MobiDB-lite"/>
    </source>
</evidence>
<proteinExistence type="predicted"/>
<protein>
    <recommendedName>
        <fullName evidence="3">Macroglobulin domain-containing protein</fullName>
    </recommendedName>
</protein>
<feature type="transmembrane region" description="Helical" evidence="2">
    <location>
        <begin position="356"/>
        <end position="374"/>
    </location>
</feature>
<dbReference type="GO" id="GO:0004866">
    <property type="term" value="F:endopeptidase inhibitor activity"/>
    <property type="evidence" value="ECO:0007669"/>
    <property type="project" value="InterPro"/>
</dbReference>
<dbReference type="InterPro" id="IPR002890">
    <property type="entry name" value="MG2"/>
</dbReference>
<dbReference type="Proteomes" id="UP000196239">
    <property type="component" value="Chromosome 1"/>
</dbReference>
<keyword evidence="2" id="KW-1133">Transmembrane helix</keyword>
<keyword evidence="5" id="KW-1185">Reference proteome</keyword>
<evidence type="ECO:0000313" key="5">
    <source>
        <dbReference type="Proteomes" id="UP000196239"/>
    </source>
</evidence>
<keyword evidence="2" id="KW-0472">Membrane</keyword>
<dbReference type="KEGG" id="ndv:NDEV_1545"/>
<feature type="region of interest" description="Disordered" evidence="1">
    <location>
        <begin position="64"/>
        <end position="120"/>
    </location>
</feature>
<dbReference type="EMBL" id="LN890280">
    <property type="protein sequence ID" value="CUR52310.1"/>
    <property type="molecule type" value="Genomic_DNA"/>
</dbReference>